<keyword evidence="11 12" id="KW-0407">Ion channel</keyword>
<evidence type="ECO:0000256" key="10">
    <source>
        <dbReference type="ARBA" id="ARBA00023201"/>
    </source>
</evidence>
<protein>
    <submittedName>
        <fullName evidence="14">Uncharacterized protein</fullName>
    </submittedName>
</protein>
<organism evidence="14">
    <name type="scientific">Scylla olivacea</name>
    <name type="common">Orange mud crab</name>
    <name type="synonym">Cancer olivacea</name>
    <dbReference type="NCBI Taxonomy" id="85551"/>
    <lineage>
        <taxon>Eukaryota</taxon>
        <taxon>Metazoa</taxon>
        <taxon>Ecdysozoa</taxon>
        <taxon>Arthropoda</taxon>
        <taxon>Crustacea</taxon>
        <taxon>Multicrustacea</taxon>
        <taxon>Malacostraca</taxon>
        <taxon>Eumalacostraca</taxon>
        <taxon>Eucarida</taxon>
        <taxon>Decapoda</taxon>
        <taxon>Pleocyemata</taxon>
        <taxon>Brachyura</taxon>
        <taxon>Eubrachyura</taxon>
        <taxon>Portunoidea</taxon>
        <taxon>Portunidae</taxon>
        <taxon>Portuninae</taxon>
        <taxon>Scylla</taxon>
    </lineage>
</organism>
<keyword evidence="6 13" id="KW-1133">Transmembrane helix</keyword>
<evidence type="ECO:0000256" key="6">
    <source>
        <dbReference type="ARBA" id="ARBA00022989"/>
    </source>
</evidence>
<evidence type="ECO:0000313" key="14">
    <source>
        <dbReference type="EMBL" id="JAI67035.1"/>
    </source>
</evidence>
<evidence type="ECO:0000256" key="8">
    <source>
        <dbReference type="ARBA" id="ARBA00023065"/>
    </source>
</evidence>
<reference evidence="14" key="1">
    <citation type="submission" date="2015-09" db="EMBL/GenBank/DDBJ databases">
        <title>Scylla olivacea transcriptome.</title>
        <authorList>
            <person name="Ikhwanuddin M."/>
        </authorList>
    </citation>
    <scope>NUCLEOTIDE SEQUENCE</scope>
</reference>
<evidence type="ECO:0000256" key="5">
    <source>
        <dbReference type="ARBA" id="ARBA00022692"/>
    </source>
</evidence>
<evidence type="ECO:0000256" key="9">
    <source>
        <dbReference type="ARBA" id="ARBA00023136"/>
    </source>
</evidence>
<evidence type="ECO:0000256" key="12">
    <source>
        <dbReference type="RuleBase" id="RU000679"/>
    </source>
</evidence>
<comment type="subcellular location">
    <subcellularLocation>
        <location evidence="1">Membrane</location>
        <topology evidence="1">Multi-pass membrane protein</topology>
    </subcellularLocation>
</comment>
<keyword evidence="3 12" id="KW-0813">Transport</keyword>
<dbReference type="AlphaFoldDB" id="A0A0P4WL08"/>
<evidence type="ECO:0000256" key="4">
    <source>
        <dbReference type="ARBA" id="ARBA00022461"/>
    </source>
</evidence>
<accession>A0A0P4WL08</accession>
<keyword evidence="7" id="KW-0915">Sodium</keyword>
<evidence type="ECO:0000256" key="11">
    <source>
        <dbReference type="ARBA" id="ARBA00023303"/>
    </source>
</evidence>
<keyword evidence="8 12" id="KW-0406">Ion transport</keyword>
<evidence type="ECO:0000256" key="1">
    <source>
        <dbReference type="ARBA" id="ARBA00004141"/>
    </source>
</evidence>
<keyword evidence="9 13" id="KW-0472">Membrane</keyword>
<dbReference type="GO" id="GO:0016020">
    <property type="term" value="C:membrane"/>
    <property type="evidence" value="ECO:0007669"/>
    <property type="project" value="UniProtKB-SubCell"/>
</dbReference>
<dbReference type="InterPro" id="IPR001873">
    <property type="entry name" value="ENaC"/>
</dbReference>
<dbReference type="GO" id="GO:0005272">
    <property type="term" value="F:sodium channel activity"/>
    <property type="evidence" value="ECO:0007669"/>
    <property type="project" value="UniProtKB-KW"/>
</dbReference>
<dbReference type="EMBL" id="GDRN01042578">
    <property type="protein sequence ID" value="JAI67035.1"/>
    <property type="molecule type" value="Transcribed_RNA"/>
</dbReference>
<keyword evidence="10 12" id="KW-0739">Sodium transport</keyword>
<feature type="transmembrane region" description="Helical" evidence="13">
    <location>
        <begin position="44"/>
        <end position="62"/>
    </location>
</feature>
<keyword evidence="4 12" id="KW-0894">Sodium channel</keyword>
<evidence type="ECO:0000256" key="7">
    <source>
        <dbReference type="ARBA" id="ARBA00023053"/>
    </source>
</evidence>
<evidence type="ECO:0000256" key="13">
    <source>
        <dbReference type="SAM" id="Phobius"/>
    </source>
</evidence>
<dbReference type="Pfam" id="PF00858">
    <property type="entry name" value="ASC"/>
    <property type="match status" value="1"/>
</dbReference>
<keyword evidence="5 12" id="KW-0812">Transmembrane</keyword>
<name>A0A0P4WL08_SCYOL</name>
<evidence type="ECO:0000256" key="3">
    <source>
        <dbReference type="ARBA" id="ARBA00022448"/>
    </source>
</evidence>
<sequence length="100" mass="11517">MCHSHPQDFVKKRTVADMTDLMCQESTAHGVGHTWNNRRNLLGVFWFLVTVSLFALLLYVAATLSSDFLAREVQSQVFTSKYFYVSQCLVNDTHKKMINK</sequence>
<comment type="similarity">
    <text evidence="2 12">Belongs to the amiloride-sensitive sodium channel (TC 1.A.6) family.</text>
</comment>
<evidence type="ECO:0000256" key="2">
    <source>
        <dbReference type="ARBA" id="ARBA00007193"/>
    </source>
</evidence>
<proteinExistence type="inferred from homology"/>